<keyword evidence="1" id="KW-0472">Membrane</keyword>
<accession>A0A3B0ZPS2</accession>
<dbReference type="AlphaFoldDB" id="A0A3B0ZPS2"/>
<protein>
    <submittedName>
        <fullName evidence="2">Uncharacterized protein</fullName>
    </submittedName>
</protein>
<dbReference type="EMBL" id="UOFS01000006">
    <property type="protein sequence ID" value="VAW91200.1"/>
    <property type="molecule type" value="Genomic_DNA"/>
</dbReference>
<organism evidence="2">
    <name type="scientific">hydrothermal vent metagenome</name>
    <dbReference type="NCBI Taxonomy" id="652676"/>
    <lineage>
        <taxon>unclassified sequences</taxon>
        <taxon>metagenomes</taxon>
        <taxon>ecological metagenomes</taxon>
    </lineage>
</organism>
<sequence>MIHLYDINTENNKNNRAIYKRILFVKYVLVTMLFLS</sequence>
<evidence type="ECO:0000256" key="1">
    <source>
        <dbReference type="SAM" id="Phobius"/>
    </source>
</evidence>
<keyword evidence="1" id="KW-1133">Transmembrane helix</keyword>
<feature type="transmembrane region" description="Helical" evidence="1">
    <location>
        <begin position="18"/>
        <end position="35"/>
    </location>
</feature>
<name>A0A3B0ZPS2_9ZZZZ</name>
<gene>
    <name evidence="2" type="ORF">MNBD_GAMMA22-2667</name>
</gene>
<reference evidence="2" key="1">
    <citation type="submission" date="2018-06" db="EMBL/GenBank/DDBJ databases">
        <authorList>
            <person name="Zhirakovskaya E."/>
        </authorList>
    </citation>
    <scope>NUCLEOTIDE SEQUENCE</scope>
</reference>
<proteinExistence type="predicted"/>
<evidence type="ECO:0000313" key="2">
    <source>
        <dbReference type="EMBL" id="VAW91200.1"/>
    </source>
</evidence>
<keyword evidence="1" id="KW-0812">Transmembrane</keyword>